<feature type="compositionally biased region" description="Polar residues" evidence="1">
    <location>
        <begin position="487"/>
        <end position="502"/>
    </location>
</feature>
<protein>
    <recommendedName>
        <fullName evidence="4">Charged multivesicular body protein 7</fullName>
    </recommendedName>
</protein>
<dbReference type="PANTHER" id="PTHR22761:SF96">
    <property type="entry name" value="BCDNA.GH08385"/>
    <property type="match status" value="1"/>
</dbReference>
<reference evidence="2 3" key="1">
    <citation type="journal article" date="2024" name="bioRxiv">
        <title>Comparative genomics of Cryptococcus and Kwoniella reveals pathogenesis evolution and contrasting karyotype dynamics via intercentromeric recombination or chromosome fusion.</title>
        <authorList>
            <person name="Coelho M.A."/>
            <person name="David-Palma M."/>
            <person name="Shea T."/>
            <person name="Bowers K."/>
            <person name="McGinley-Smith S."/>
            <person name="Mohammad A.W."/>
            <person name="Gnirke A."/>
            <person name="Yurkov A.M."/>
            <person name="Nowrousian M."/>
            <person name="Sun S."/>
            <person name="Cuomo C.A."/>
            <person name="Heitman J."/>
        </authorList>
    </citation>
    <scope>NUCLEOTIDE SEQUENCE [LARGE SCALE GENOMIC DNA]</scope>
    <source>
        <strain evidence="2 3">CBS 13917</strain>
    </source>
</reference>
<gene>
    <name evidence="2" type="ORF">IAR55_005544</name>
</gene>
<organism evidence="2 3">
    <name type="scientific">Kwoniella newhampshirensis</name>
    <dbReference type="NCBI Taxonomy" id="1651941"/>
    <lineage>
        <taxon>Eukaryota</taxon>
        <taxon>Fungi</taxon>
        <taxon>Dikarya</taxon>
        <taxon>Basidiomycota</taxon>
        <taxon>Agaricomycotina</taxon>
        <taxon>Tremellomycetes</taxon>
        <taxon>Tremellales</taxon>
        <taxon>Cryptococcaceae</taxon>
        <taxon>Kwoniella</taxon>
    </lineage>
</organism>
<feature type="compositionally biased region" description="Basic and acidic residues" evidence="1">
    <location>
        <begin position="503"/>
        <end position="543"/>
    </location>
</feature>
<dbReference type="KEGG" id="kne:92182802"/>
<feature type="compositionally biased region" description="Low complexity" evidence="1">
    <location>
        <begin position="1"/>
        <end position="12"/>
    </location>
</feature>
<dbReference type="AlphaFoldDB" id="A0AAW0YWG4"/>
<evidence type="ECO:0000256" key="1">
    <source>
        <dbReference type="SAM" id="MobiDB-lite"/>
    </source>
</evidence>
<dbReference type="InterPro" id="IPR005024">
    <property type="entry name" value="Snf7_fam"/>
</dbReference>
<feature type="region of interest" description="Disordered" evidence="1">
    <location>
        <begin position="1"/>
        <end position="20"/>
    </location>
</feature>
<dbReference type="PANTHER" id="PTHR22761">
    <property type="entry name" value="CHARGED MULTIVESICULAR BODY PROTEIN"/>
    <property type="match status" value="1"/>
</dbReference>
<evidence type="ECO:0000313" key="3">
    <source>
        <dbReference type="Proteomes" id="UP001388673"/>
    </source>
</evidence>
<feature type="region of interest" description="Disordered" evidence="1">
    <location>
        <begin position="471"/>
        <end position="543"/>
    </location>
</feature>
<comment type="caution">
    <text evidence="2">The sequence shown here is derived from an EMBL/GenBank/DDBJ whole genome shotgun (WGS) entry which is preliminary data.</text>
</comment>
<dbReference type="RefSeq" id="XP_066801203.1">
    <property type="nucleotide sequence ID" value="XM_066948635.1"/>
</dbReference>
<accession>A0AAW0YWG4</accession>
<evidence type="ECO:0008006" key="4">
    <source>
        <dbReference type="Google" id="ProtNLM"/>
    </source>
</evidence>
<dbReference type="Pfam" id="PF03357">
    <property type="entry name" value="Snf7"/>
    <property type="match status" value="1"/>
</dbReference>
<sequence>MADHALPPFLRTSPPPTAPPSHARLQALYASTSAQRGTNPTGYAANSQWWASVIEETLRSGWINSGGHTDDSEGDRLVLRVNDGLLGRLEDGQGVRPKGIGGVIETLVTATPPVLHPLQHFFASQIPLRAPPSLTSRFIGRPLWWAVSQLNPFGGAGDKVEKEEVLWTRYGKGKEYVHMSLVERTAASFTAYMIKNPMLSYTTSLFDIDSFRETFGAACFPLSASAKKLPDGKHRLSRRDVEVLIKWLSRDCGLIVTDGTIIKVLEADQVAADHPINEADRGAVSVSNALRKVEKQILGIEEQIEQSQAKAKTHLSLNQKNIAMSYLRSKKQLEDLLYKRVGSSEQLRAVIRSIDQAKGDVEIMTAYETSTATLSSVLSHPSLSLDRIAETTDALAEAMADQEEIDQAVRLGGEVAMGSKRVEVDEEDLAAELEGLVQEETIRAAAESAKKQAEEEERKRVAKAAEFAQLQEENKVRSEPAVDGSDSAPTGQKTIGASNNVKKSTEEGVWETRYEEAQARKKEETQRAEGERLKRDENRVAAE</sequence>
<dbReference type="Proteomes" id="UP001388673">
    <property type="component" value="Unassembled WGS sequence"/>
</dbReference>
<keyword evidence="3" id="KW-1185">Reference proteome</keyword>
<dbReference type="EMBL" id="JBCAWK010000010">
    <property type="protein sequence ID" value="KAK8847685.1"/>
    <property type="molecule type" value="Genomic_DNA"/>
</dbReference>
<dbReference type="GO" id="GO:0009898">
    <property type="term" value="C:cytoplasmic side of plasma membrane"/>
    <property type="evidence" value="ECO:0007669"/>
    <property type="project" value="TreeGrafter"/>
</dbReference>
<proteinExistence type="predicted"/>
<dbReference type="GO" id="GO:0000815">
    <property type="term" value="C:ESCRT III complex"/>
    <property type="evidence" value="ECO:0007669"/>
    <property type="project" value="TreeGrafter"/>
</dbReference>
<dbReference type="GeneID" id="92182802"/>
<dbReference type="GO" id="GO:0032511">
    <property type="term" value="P:late endosome to vacuole transport via multivesicular body sorting pathway"/>
    <property type="evidence" value="ECO:0007669"/>
    <property type="project" value="TreeGrafter"/>
</dbReference>
<evidence type="ECO:0000313" key="2">
    <source>
        <dbReference type="EMBL" id="KAK8847685.1"/>
    </source>
</evidence>
<dbReference type="GO" id="GO:0005771">
    <property type="term" value="C:multivesicular body"/>
    <property type="evidence" value="ECO:0007669"/>
    <property type="project" value="TreeGrafter"/>
</dbReference>
<dbReference type="GO" id="GO:0006900">
    <property type="term" value="P:vesicle budding from membrane"/>
    <property type="evidence" value="ECO:0007669"/>
    <property type="project" value="TreeGrafter"/>
</dbReference>
<name>A0AAW0YWG4_9TREE</name>